<keyword evidence="1" id="KW-1133">Transmembrane helix</keyword>
<evidence type="ECO:0000256" key="1">
    <source>
        <dbReference type="SAM" id="Phobius"/>
    </source>
</evidence>
<organism evidence="2 3">
    <name type="scientific">Methanosarcina siciliae T4/M</name>
    <dbReference type="NCBI Taxonomy" id="1434120"/>
    <lineage>
        <taxon>Archaea</taxon>
        <taxon>Methanobacteriati</taxon>
        <taxon>Methanobacteriota</taxon>
        <taxon>Stenosarchaea group</taxon>
        <taxon>Methanomicrobia</taxon>
        <taxon>Methanosarcinales</taxon>
        <taxon>Methanosarcinaceae</taxon>
        <taxon>Methanosarcina</taxon>
    </lineage>
</organism>
<feature type="transmembrane region" description="Helical" evidence="1">
    <location>
        <begin position="21"/>
        <end position="43"/>
    </location>
</feature>
<dbReference type="PATRIC" id="fig|1434120.4.peg.1569"/>
<keyword evidence="3" id="KW-1185">Reference proteome</keyword>
<accession>A0A0E3P370</accession>
<dbReference type="AlphaFoldDB" id="A0A0E3P370"/>
<dbReference type="OrthoDB" id="136999at2157"/>
<dbReference type="EMBL" id="CP009506">
    <property type="protein sequence ID" value="AKB27950.1"/>
    <property type="molecule type" value="Genomic_DNA"/>
</dbReference>
<evidence type="ECO:0000313" key="3">
    <source>
        <dbReference type="Proteomes" id="UP000033111"/>
    </source>
</evidence>
<name>A0A0E3P370_9EURY</name>
<sequence>MSEESDDSDSSDSSDSSRQKMFTAAGMVLCVIQFAFFTGMILMFMKMDFAQGFKFMLLAYSSAFIYKNMENSGIIRLVTRN</sequence>
<evidence type="ECO:0000313" key="2">
    <source>
        <dbReference type="EMBL" id="AKB27950.1"/>
    </source>
</evidence>
<protein>
    <submittedName>
        <fullName evidence="2">Uncharacterized protein</fullName>
    </submittedName>
</protein>
<proteinExistence type="predicted"/>
<keyword evidence="1" id="KW-0812">Transmembrane</keyword>
<dbReference type="RefSeq" id="WP_048170980.1">
    <property type="nucleotide sequence ID" value="NZ_CP009506.1"/>
</dbReference>
<reference evidence="2 3" key="1">
    <citation type="submission" date="2014-07" db="EMBL/GenBank/DDBJ databases">
        <title>Methanogenic archaea and the global carbon cycle.</title>
        <authorList>
            <person name="Henriksen J.R."/>
            <person name="Luke J."/>
            <person name="Reinhart S."/>
            <person name="Benedict M.N."/>
            <person name="Youngblut N.D."/>
            <person name="Metcalf M.E."/>
            <person name="Whitaker R.J."/>
            <person name="Metcalf W.W."/>
        </authorList>
    </citation>
    <scope>NUCLEOTIDE SEQUENCE [LARGE SCALE GENOMIC DNA]</scope>
    <source>
        <strain evidence="2 3">T4/M</strain>
    </source>
</reference>
<dbReference type="GeneID" id="24860034"/>
<dbReference type="HOGENOM" id="CLU_194992_0_0_2"/>
<gene>
    <name evidence="2" type="ORF">MSSIT_1231</name>
</gene>
<dbReference type="KEGG" id="msw:MSSIT_1231"/>
<keyword evidence="1" id="KW-0472">Membrane</keyword>
<dbReference type="Proteomes" id="UP000033111">
    <property type="component" value="Chromosome"/>
</dbReference>